<sequence length="91" mass="10809">MIDNKANRENWGFNERVEKFCSVTYLDKYEMNFLSNYNLFNIFSENATRNIIIDVMVYTWRGKLAFVDNDNQFRLYSLASNSCIDLAIDKL</sequence>
<protein>
    <submittedName>
        <fullName evidence="1">Uncharacterized protein</fullName>
    </submittedName>
</protein>
<dbReference type="OrthoDB" id="5329668at2"/>
<name>A0A4U8SAF2_9HELI</name>
<proteinExistence type="predicted"/>
<dbReference type="RefSeq" id="WP_034346658.1">
    <property type="nucleotide sequence ID" value="NZ_FZNG01000047.1"/>
</dbReference>
<accession>A0A4U8SAF2</accession>
<comment type="caution">
    <text evidence="1">The sequence shown here is derived from an EMBL/GenBank/DDBJ whole genome shotgun (WGS) entry which is preliminary data.</text>
</comment>
<dbReference type="AlphaFoldDB" id="A0A4U8SAF2"/>
<evidence type="ECO:0000313" key="1">
    <source>
        <dbReference type="EMBL" id="TLD83048.1"/>
    </source>
</evidence>
<gene>
    <name evidence="1" type="ORF">LS81_006260</name>
</gene>
<evidence type="ECO:0000313" key="2">
    <source>
        <dbReference type="Proteomes" id="UP000029878"/>
    </source>
</evidence>
<dbReference type="EMBL" id="JRPL02000012">
    <property type="protein sequence ID" value="TLD83048.1"/>
    <property type="molecule type" value="Genomic_DNA"/>
</dbReference>
<dbReference type="Proteomes" id="UP000029878">
    <property type="component" value="Unassembled WGS sequence"/>
</dbReference>
<reference evidence="1 2" key="1">
    <citation type="journal article" date="2014" name="Genome Announc.">
        <title>Draft genome sequences of eight enterohepatic helicobacter species isolated from both laboratory and wild rodents.</title>
        <authorList>
            <person name="Sheh A."/>
            <person name="Shen Z."/>
            <person name="Fox J.G."/>
        </authorList>
    </citation>
    <scope>NUCLEOTIDE SEQUENCE [LARGE SCALE GENOMIC DNA]</scope>
    <source>
        <strain evidence="1 2">ATCC 700114</strain>
    </source>
</reference>
<organism evidence="1 2">
    <name type="scientific">Helicobacter trogontum</name>
    <dbReference type="NCBI Taxonomy" id="50960"/>
    <lineage>
        <taxon>Bacteria</taxon>
        <taxon>Pseudomonadati</taxon>
        <taxon>Campylobacterota</taxon>
        <taxon>Epsilonproteobacteria</taxon>
        <taxon>Campylobacterales</taxon>
        <taxon>Helicobacteraceae</taxon>
        <taxon>Helicobacter</taxon>
    </lineage>
</organism>